<dbReference type="Proteomes" id="UP000239757">
    <property type="component" value="Unassembled WGS sequence"/>
</dbReference>
<evidence type="ECO:0000259" key="11">
    <source>
        <dbReference type="SMART" id="SM00968"/>
    </source>
</evidence>
<feature type="coiled-coil region" evidence="10">
    <location>
        <begin position="744"/>
        <end position="771"/>
    </location>
</feature>
<dbReference type="Gene3D" id="1.20.1060.20">
    <property type="match status" value="1"/>
</dbReference>
<reference evidence="12 13" key="1">
    <citation type="submission" date="2015-01" db="EMBL/GenBank/DDBJ databases">
        <title>Genome of allotetraploid Gossypium barbadense reveals genomic plasticity and fiber elongation in cotton evolution.</title>
        <authorList>
            <person name="Chen X."/>
            <person name="Liu X."/>
            <person name="Zhao B."/>
            <person name="Zheng H."/>
            <person name="Hu Y."/>
            <person name="Lu G."/>
            <person name="Yang C."/>
            <person name="Chen J."/>
            <person name="Shan C."/>
            <person name="Zhang L."/>
            <person name="Zhou Y."/>
            <person name="Wang L."/>
            <person name="Guo W."/>
            <person name="Bai Y."/>
            <person name="Ruan J."/>
            <person name="Shangguan X."/>
            <person name="Mao Y."/>
            <person name="Jiang J."/>
            <person name="Zhu Y."/>
            <person name="Lei J."/>
            <person name="Kang H."/>
            <person name="Chen S."/>
            <person name="He X."/>
            <person name="Wang R."/>
            <person name="Wang Y."/>
            <person name="Chen J."/>
            <person name="Wang L."/>
            <person name="Yu S."/>
            <person name="Wang B."/>
            <person name="Wei J."/>
            <person name="Song S."/>
            <person name="Lu X."/>
            <person name="Gao Z."/>
            <person name="Gu W."/>
            <person name="Deng X."/>
            <person name="Ma D."/>
            <person name="Wang S."/>
            <person name="Liang W."/>
            <person name="Fang L."/>
            <person name="Cai C."/>
            <person name="Zhu X."/>
            <person name="Zhou B."/>
            <person name="Zhang Y."/>
            <person name="Chen Z."/>
            <person name="Xu S."/>
            <person name="Zhu R."/>
            <person name="Wang S."/>
            <person name="Zhang T."/>
            <person name="Zhao G."/>
        </authorList>
    </citation>
    <scope>NUCLEOTIDE SEQUENCE [LARGE SCALE GENOMIC DNA]</scope>
    <source>
        <strain evidence="13">cv. Xinhai21</strain>
        <tissue evidence="12">Leaf</tissue>
    </source>
</reference>
<dbReference type="GO" id="GO:0051276">
    <property type="term" value="P:chromosome organization"/>
    <property type="evidence" value="ECO:0007669"/>
    <property type="project" value="InterPro"/>
</dbReference>
<dbReference type="EMBL" id="KZ669989">
    <property type="protein sequence ID" value="PPR84165.1"/>
    <property type="molecule type" value="Genomic_DNA"/>
</dbReference>
<feature type="domain" description="SMC hinge" evidence="11">
    <location>
        <begin position="482"/>
        <end position="594"/>
    </location>
</feature>
<dbReference type="PIRSF" id="PIRSF005719">
    <property type="entry name" value="SMC"/>
    <property type="match status" value="1"/>
</dbReference>
<dbReference type="GO" id="GO:0051301">
    <property type="term" value="P:cell division"/>
    <property type="evidence" value="ECO:0007669"/>
    <property type="project" value="UniProtKB-KW"/>
</dbReference>
<name>A0A2P5VZC7_GOSBA</name>
<evidence type="ECO:0000256" key="1">
    <source>
        <dbReference type="ARBA" id="ARBA00004123"/>
    </source>
</evidence>
<dbReference type="InterPro" id="IPR003395">
    <property type="entry name" value="RecF/RecN/SMC_N"/>
</dbReference>
<evidence type="ECO:0000256" key="6">
    <source>
        <dbReference type="ARBA" id="ARBA00023242"/>
    </source>
</evidence>
<dbReference type="AlphaFoldDB" id="A0A2P5VZC7"/>
<evidence type="ECO:0000256" key="7">
    <source>
        <dbReference type="ARBA" id="ARBA00023254"/>
    </source>
</evidence>
<dbReference type="GO" id="GO:0016887">
    <property type="term" value="F:ATP hydrolysis activity"/>
    <property type="evidence" value="ECO:0007669"/>
    <property type="project" value="InterPro"/>
</dbReference>
<dbReference type="PANTHER" id="PTHR43977">
    <property type="entry name" value="STRUCTURAL MAINTENANCE OF CHROMOSOMES PROTEIN 3"/>
    <property type="match status" value="1"/>
</dbReference>
<dbReference type="Pfam" id="PF06470">
    <property type="entry name" value="SMC_hinge"/>
    <property type="match status" value="1"/>
</dbReference>
<dbReference type="InterPro" id="IPR010935">
    <property type="entry name" value="SMC_hinge"/>
</dbReference>
<comment type="subcellular location">
    <subcellularLocation>
        <location evidence="1 9">Nucleus</location>
    </subcellularLocation>
</comment>
<keyword evidence="4" id="KW-0498">Mitosis</keyword>
<dbReference type="GO" id="GO:0005694">
    <property type="term" value="C:chromosome"/>
    <property type="evidence" value="ECO:0007669"/>
    <property type="project" value="InterPro"/>
</dbReference>
<evidence type="ECO:0000256" key="3">
    <source>
        <dbReference type="ARBA" id="ARBA00022618"/>
    </source>
</evidence>
<feature type="coiled-coil region" evidence="10">
    <location>
        <begin position="824"/>
        <end position="994"/>
    </location>
</feature>
<sequence>MASAVGANGSGKTNFFHAIRFVLSDLFQNLRSEDRHALLHEGAGHQVLSAFVEIVFDNSDNRIPAEVVWNQVDKEEVRLRRTIGLKKDEYFLDGKHITKTEVMNLLESAGFSRSNPYYVVQQGKIASLTLMKDSERLDLLKEIGGNKRKQIIQVVQYLDERLKELDEEKEELRKYQQLDKQRKSLEYTIYDKELQDARRKLEEVEEARTKVSEKSSEMYNAVLDSHERFKDLDKKSKDLTKELQGLNKDKEALETKQAEAIKKQTALELDVKDLEERMSGNMQAKEDAVKQLRMLQKEIKESTEELNRIKPLYDNQLKKEENITKGIMEREKQLSILYQKQGRATQFSSKAARDKWLQKEIDDLEQVLYSNSSQEQKLQEEIFGLNEELERLDESIVRRKTEIKELESSIAKSRFNSQKTERDKLQDERKSLWEKESKLSAEIDKLKSEVEKAEKSLDHATPGDVRRGLNSIRKICREYNIGGVFGPIIELLNCDEKFFTAVEVTAGNSLFHVVVEKDEISTQIIRHLNSLKGGRVTFIPLNRVKAPHVTYPQSSDVIPLLKKLNFSSKYAPAFAQVFGRTVICRDIDVATRVARTDGLDCITLEGDQVSKKGGMTGGFYDYRRSKLKFMNIIMQNTMSINKKEEELKGIGLELQNILFLQFKVLTLHFLLHFLSFTCTNAQTSLFEFGIWFVFLTVLEQKITAFVTEQQQLDAKRVLDKSVLEQHKQDIANANKQKQYTSKALENKRKSLADVQMQIDQLRASMAMKRAEMGTELIDHLTPEEKDLLSRLNPEITDLKEQLINCRSDRIETESRKAELETNLTTNLKRRKQELEAIISAAEADALLDEAESKRQELMDAKLLVEDATQQLKRVSDRIDELTKQLRGIKDEKNNLKGLEDAYERTLQDEAKELEQLLSKRSNLLAKQEEYSKKIRELGPLSSDAFETYKRKQIKELQKMLHRCNEQLQQFSHVNKKALDQYVNFTEQREELQKRQAELDSGDEKIKELIEVLDQRKDESIERTFKGVARHFREVFSELVQGGHGHLVMMKKKSVSGKVLEVLTWKLSLKIGIQLPTPQFSSVSFTGQGETQSMKQLSGGQKTVVALTLIFAIQRCDPAPFYLFDEIDAALDPQYRTAVGNMANTQFITTTFRPELVKVADHIYGVTHKNRKNPMKRTEAVQMLCNVYFSVAV</sequence>
<accession>A0A2P5VZC7</accession>
<proteinExistence type="inferred from homology"/>
<organism evidence="12 13">
    <name type="scientific">Gossypium barbadense</name>
    <name type="common">Sea Island cotton</name>
    <name type="synonym">Hibiscus barbadensis</name>
    <dbReference type="NCBI Taxonomy" id="3634"/>
    <lineage>
        <taxon>Eukaryota</taxon>
        <taxon>Viridiplantae</taxon>
        <taxon>Streptophyta</taxon>
        <taxon>Embryophyta</taxon>
        <taxon>Tracheophyta</taxon>
        <taxon>Spermatophyta</taxon>
        <taxon>Magnoliopsida</taxon>
        <taxon>eudicotyledons</taxon>
        <taxon>Gunneridae</taxon>
        <taxon>Pentapetalae</taxon>
        <taxon>rosids</taxon>
        <taxon>malvids</taxon>
        <taxon>Malvales</taxon>
        <taxon>Malvaceae</taxon>
        <taxon>Malvoideae</taxon>
        <taxon>Gossypium</taxon>
    </lineage>
</organism>
<dbReference type="OrthoDB" id="431497at2759"/>
<dbReference type="GO" id="GO:0005634">
    <property type="term" value="C:nucleus"/>
    <property type="evidence" value="ECO:0007669"/>
    <property type="project" value="UniProtKB-SubCell"/>
</dbReference>
<evidence type="ECO:0000256" key="9">
    <source>
        <dbReference type="PIRNR" id="PIRNR005719"/>
    </source>
</evidence>
<dbReference type="Gene3D" id="3.40.50.300">
    <property type="entry name" value="P-loop containing nucleotide triphosphate hydrolases"/>
    <property type="match status" value="2"/>
</dbReference>
<evidence type="ECO:0000313" key="13">
    <source>
        <dbReference type="Proteomes" id="UP000239757"/>
    </source>
</evidence>
<protein>
    <recommendedName>
        <fullName evidence="9">Structural maintenance of chromosomes protein</fullName>
    </recommendedName>
</protein>
<dbReference type="CDD" id="cd03272">
    <property type="entry name" value="ABC_SMC3_euk"/>
    <property type="match status" value="1"/>
</dbReference>
<dbReference type="SUPFAM" id="SSF52540">
    <property type="entry name" value="P-loop containing nucleoside triphosphate hydrolases"/>
    <property type="match status" value="1"/>
</dbReference>
<keyword evidence="6 9" id="KW-0539">Nucleus</keyword>
<dbReference type="FunFam" id="3.30.70.1620:FF:000013">
    <property type="entry name" value="Structural maintenance of chromosomes protein 3"/>
    <property type="match status" value="1"/>
</dbReference>
<dbReference type="GO" id="GO:0005524">
    <property type="term" value="F:ATP binding"/>
    <property type="evidence" value="ECO:0007669"/>
    <property type="project" value="InterPro"/>
</dbReference>
<feature type="coiled-coil region" evidence="10">
    <location>
        <begin position="148"/>
        <end position="305"/>
    </location>
</feature>
<dbReference type="InterPro" id="IPR036277">
    <property type="entry name" value="SMC_hinge_sf"/>
</dbReference>
<feature type="coiled-coil region" evidence="10">
    <location>
        <begin position="375"/>
        <end position="409"/>
    </location>
</feature>
<evidence type="ECO:0000256" key="8">
    <source>
        <dbReference type="ARBA" id="ARBA00023306"/>
    </source>
</evidence>
<dbReference type="InterPro" id="IPR024704">
    <property type="entry name" value="SMC"/>
</dbReference>
<dbReference type="InterPro" id="IPR027417">
    <property type="entry name" value="P-loop_NTPase"/>
</dbReference>
<dbReference type="SUPFAM" id="SSF75553">
    <property type="entry name" value="Smc hinge domain"/>
    <property type="match status" value="1"/>
</dbReference>
<evidence type="ECO:0000256" key="2">
    <source>
        <dbReference type="ARBA" id="ARBA00005917"/>
    </source>
</evidence>
<gene>
    <name evidence="12" type="ORF">GOBAR_AA36548</name>
</gene>
<keyword evidence="5 10" id="KW-0175">Coiled coil</keyword>
<dbReference type="Pfam" id="PF02463">
    <property type="entry name" value="SMC_N"/>
    <property type="match status" value="1"/>
</dbReference>
<evidence type="ECO:0000313" key="12">
    <source>
        <dbReference type="EMBL" id="PPR84165.1"/>
    </source>
</evidence>
<evidence type="ECO:0000256" key="10">
    <source>
        <dbReference type="SAM" id="Coils"/>
    </source>
</evidence>
<comment type="similarity">
    <text evidence="2">Belongs to the SMC family. SMC3 subfamily.</text>
</comment>
<keyword evidence="8" id="KW-0131">Cell cycle</keyword>
<evidence type="ECO:0000256" key="5">
    <source>
        <dbReference type="ARBA" id="ARBA00023054"/>
    </source>
</evidence>
<dbReference type="SMART" id="SM00968">
    <property type="entry name" value="SMC_hinge"/>
    <property type="match status" value="1"/>
</dbReference>
<keyword evidence="7" id="KW-0469">Meiosis</keyword>
<dbReference type="InterPro" id="IPR041741">
    <property type="entry name" value="SMC3_ABC_euk"/>
</dbReference>
<keyword evidence="3" id="KW-0132">Cell division</keyword>
<dbReference type="Gene3D" id="3.30.70.1620">
    <property type="match status" value="1"/>
</dbReference>
<evidence type="ECO:0000256" key="4">
    <source>
        <dbReference type="ARBA" id="ARBA00022776"/>
    </source>
</evidence>
<dbReference type="GO" id="GO:0051321">
    <property type="term" value="P:meiotic cell cycle"/>
    <property type="evidence" value="ECO:0007669"/>
    <property type="project" value="UniProtKB-KW"/>
</dbReference>